<comment type="similarity">
    <text evidence="3">Belongs to the ZMYND10 family.</text>
</comment>
<dbReference type="GO" id="GO:0008270">
    <property type="term" value="F:zinc ion binding"/>
    <property type="evidence" value="ECO:0007669"/>
    <property type="project" value="UniProtKB-KW"/>
</dbReference>
<feature type="domain" description="MYND-type" evidence="16">
    <location>
        <begin position="416"/>
        <end position="452"/>
    </location>
</feature>
<evidence type="ECO:0000256" key="1">
    <source>
        <dbReference type="ARBA" id="ARBA00004221"/>
    </source>
</evidence>
<evidence type="ECO:0000313" key="20">
    <source>
        <dbReference type="EMBL" id="CAF3590075.1"/>
    </source>
</evidence>
<dbReference type="PROSITE" id="PS50865">
    <property type="entry name" value="ZF_MYND_2"/>
    <property type="match status" value="1"/>
</dbReference>
<evidence type="ECO:0000256" key="8">
    <source>
        <dbReference type="ARBA" id="ARBA00022771"/>
    </source>
</evidence>
<dbReference type="GO" id="GO:0036159">
    <property type="term" value="P:inner dynein arm assembly"/>
    <property type="evidence" value="ECO:0007669"/>
    <property type="project" value="TreeGrafter"/>
</dbReference>
<dbReference type="PROSITE" id="PS01360">
    <property type="entry name" value="ZF_MYND_1"/>
    <property type="match status" value="1"/>
</dbReference>
<keyword evidence="5" id="KW-1003">Cell membrane</keyword>
<organism evidence="18 21">
    <name type="scientific">Didymodactylos carnosus</name>
    <dbReference type="NCBI Taxonomy" id="1234261"/>
    <lineage>
        <taxon>Eukaryota</taxon>
        <taxon>Metazoa</taxon>
        <taxon>Spiralia</taxon>
        <taxon>Gnathifera</taxon>
        <taxon>Rotifera</taxon>
        <taxon>Eurotatoria</taxon>
        <taxon>Bdelloidea</taxon>
        <taxon>Philodinida</taxon>
        <taxon>Philodinidae</taxon>
        <taxon>Didymodactylos</taxon>
    </lineage>
</organism>
<keyword evidence="11" id="KW-0206">Cytoskeleton</keyword>
<keyword evidence="8 14" id="KW-0863">Zinc-finger</keyword>
<evidence type="ECO:0000259" key="16">
    <source>
        <dbReference type="PROSITE" id="PS50865"/>
    </source>
</evidence>
<name>A0A813SUL7_9BILA</name>
<evidence type="ECO:0000256" key="4">
    <source>
        <dbReference type="ARBA" id="ARBA00016317"/>
    </source>
</evidence>
<dbReference type="Proteomes" id="UP000663829">
    <property type="component" value="Unassembled WGS sequence"/>
</dbReference>
<dbReference type="GO" id="GO:0036158">
    <property type="term" value="P:outer dynein arm assembly"/>
    <property type="evidence" value="ECO:0007669"/>
    <property type="project" value="TreeGrafter"/>
</dbReference>
<dbReference type="OrthoDB" id="432970at2759"/>
<evidence type="ECO:0000313" key="17">
    <source>
        <dbReference type="EMBL" id="CAF0725701.1"/>
    </source>
</evidence>
<accession>A0A813SUL7</accession>
<evidence type="ECO:0000313" key="19">
    <source>
        <dbReference type="EMBL" id="CAF3499070.1"/>
    </source>
</evidence>
<dbReference type="GO" id="GO:0016324">
    <property type="term" value="C:apical plasma membrane"/>
    <property type="evidence" value="ECO:0007669"/>
    <property type="project" value="UniProtKB-SubCell"/>
</dbReference>
<dbReference type="EMBL" id="CAJNOK010000054">
    <property type="protein sequence ID" value="CAF0725701.1"/>
    <property type="molecule type" value="Genomic_DNA"/>
</dbReference>
<evidence type="ECO:0000256" key="11">
    <source>
        <dbReference type="ARBA" id="ARBA00023212"/>
    </source>
</evidence>
<dbReference type="GO" id="GO:0034451">
    <property type="term" value="C:centriolar satellite"/>
    <property type="evidence" value="ECO:0007669"/>
    <property type="project" value="TreeGrafter"/>
</dbReference>
<evidence type="ECO:0000256" key="10">
    <source>
        <dbReference type="ARBA" id="ARBA00023136"/>
    </source>
</evidence>
<reference evidence="18" key="1">
    <citation type="submission" date="2021-02" db="EMBL/GenBank/DDBJ databases">
        <authorList>
            <person name="Nowell W R."/>
        </authorList>
    </citation>
    <scope>NUCLEOTIDE SEQUENCE</scope>
</reference>
<keyword evidence="10" id="KW-0472">Membrane</keyword>
<dbReference type="EMBL" id="CAJNOQ010000469">
    <property type="protein sequence ID" value="CAF0804902.1"/>
    <property type="molecule type" value="Genomic_DNA"/>
</dbReference>
<gene>
    <name evidence="18" type="ORF">GPM918_LOCUS3720</name>
    <name evidence="17" type="ORF">OVA965_LOCUS410</name>
    <name evidence="20" type="ORF">SRO942_LOCUS3712</name>
    <name evidence="19" type="ORF">TMI583_LOCUS410</name>
</gene>
<evidence type="ECO:0000256" key="9">
    <source>
        <dbReference type="ARBA" id="ARBA00022833"/>
    </source>
</evidence>
<dbReference type="GO" id="GO:0120293">
    <property type="term" value="C:dynein axonemal particle"/>
    <property type="evidence" value="ECO:0007669"/>
    <property type="project" value="UniProtKB-SubCell"/>
</dbReference>
<evidence type="ECO:0000256" key="15">
    <source>
        <dbReference type="SAM" id="MobiDB-lite"/>
    </source>
</evidence>
<dbReference type="Proteomes" id="UP000677228">
    <property type="component" value="Unassembled WGS sequence"/>
</dbReference>
<dbReference type="AlphaFoldDB" id="A0A813SUL7"/>
<proteinExistence type="inferred from homology"/>
<dbReference type="Gene3D" id="6.10.140.2220">
    <property type="match status" value="1"/>
</dbReference>
<dbReference type="Proteomes" id="UP000682733">
    <property type="component" value="Unassembled WGS sequence"/>
</dbReference>
<dbReference type="SUPFAM" id="SSF144232">
    <property type="entry name" value="HIT/MYND zinc finger-like"/>
    <property type="match status" value="1"/>
</dbReference>
<dbReference type="PANTHER" id="PTHR13244">
    <property type="entry name" value="ZINC FINGER MYND DOMAIN CONTAINING PROTEIN 10"/>
    <property type="match status" value="1"/>
</dbReference>
<evidence type="ECO:0000313" key="21">
    <source>
        <dbReference type="Proteomes" id="UP000663829"/>
    </source>
</evidence>
<dbReference type="PANTHER" id="PTHR13244:SF7">
    <property type="entry name" value="ZINC FINGER MYND DOMAIN-CONTAINING PROTEIN 10"/>
    <property type="match status" value="1"/>
</dbReference>
<dbReference type="InterPro" id="IPR002893">
    <property type="entry name" value="Znf_MYND"/>
</dbReference>
<dbReference type="GO" id="GO:0044458">
    <property type="term" value="P:motile cilium assembly"/>
    <property type="evidence" value="ECO:0007669"/>
    <property type="project" value="TreeGrafter"/>
</dbReference>
<keyword evidence="7" id="KW-0479">Metal-binding</keyword>
<dbReference type="EMBL" id="CAJOBC010000468">
    <property type="protein sequence ID" value="CAF3590075.1"/>
    <property type="molecule type" value="Genomic_DNA"/>
</dbReference>
<sequence length="472" mass="56209">MQRKLKYIFAPIMDEQNVLLSTEVELFAEALETFEITDIASARWHTQHEHIEKLNMQAILNATRNEEEYVKEAIIQCEKLPVLVSQLITTEIWRQQIFNELIRMKFDAKITFSIYFYHEACIINLLETLMFHEEICTSFDDYLLDLIDYSYRILVEMIHRLQQKELRHHQSKSSSKNNQMDDRSVTSESMKELVSQEESLRFDMAMKILSIVRYVSDCLPKLPISVTSRLLDNFDFVLLLVEVMELKPWEKMQTDGSFQRYIEGKWQNIKTEDRFIINKTEGQVWLALYQLLLSPHCVQKYEYTEYKKNRITKLRSYMNDVILDQMPNLIDLQRFLEQLSFMEPPLVKKQLVIEQVTVLYERIINKYKGRWHEIAEKQANTVLNPDDTEARKQALRWADTMNFDILESFINESPKCAICGHPATKRCSRCQREWYCRRECQVQHWPKHKPICEMLHELSKNQSSESESTIVS</sequence>
<evidence type="ECO:0000256" key="5">
    <source>
        <dbReference type="ARBA" id="ARBA00022475"/>
    </source>
</evidence>
<dbReference type="EMBL" id="CAJOBA010000054">
    <property type="protein sequence ID" value="CAF3499070.1"/>
    <property type="molecule type" value="Genomic_DNA"/>
</dbReference>
<keyword evidence="21" id="KW-1185">Reference proteome</keyword>
<comment type="subcellular location">
    <subcellularLocation>
        <location evidence="1">Apical cell membrane</location>
    </subcellularLocation>
    <subcellularLocation>
        <location evidence="2">Cytoplasm</location>
        <location evidence="2">Cytoskeleton</location>
        <location evidence="2">Microtubule organizing center</location>
        <location evidence="2">Centrosome</location>
    </subcellularLocation>
    <subcellularLocation>
        <location evidence="12">Dynein axonemal particle</location>
    </subcellularLocation>
</comment>
<evidence type="ECO:0000313" key="18">
    <source>
        <dbReference type="EMBL" id="CAF0804902.1"/>
    </source>
</evidence>
<comment type="caution">
    <text evidence="18">The sequence shown here is derived from an EMBL/GenBank/DDBJ whole genome shotgun (WGS) entry which is preliminary data.</text>
</comment>
<keyword evidence="6" id="KW-0963">Cytoplasm</keyword>
<evidence type="ECO:0000256" key="7">
    <source>
        <dbReference type="ARBA" id="ARBA00022723"/>
    </source>
</evidence>
<dbReference type="InterPro" id="IPR052298">
    <property type="entry name" value="ZMYND10"/>
</dbReference>
<evidence type="ECO:0000256" key="14">
    <source>
        <dbReference type="PROSITE-ProRule" id="PRU00134"/>
    </source>
</evidence>
<protein>
    <recommendedName>
        <fullName evidence="4">Zinc finger MYND domain-containing protein 10</fullName>
    </recommendedName>
</protein>
<evidence type="ECO:0000256" key="13">
    <source>
        <dbReference type="ARBA" id="ARBA00045527"/>
    </source>
</evidence>
<feature type="region of interest" description="Disordered" evidence="15">
    <location>
        <begin position="168"/>
        <end position="187"/>
    </location>
</feature>
<evidence type="ECO:0000256" key="3">
    <source>
        <dbReference type="ARBA" id="ARBA00005373"/>
    </source>
</evidence>
<evidence type="ECO:0000256" key="6">
    <source>
        <dbReference type="ARBA" id="ARBA00022490"/>
    </source>
</evidence>
<keyword evidence="9" id="KW-0862">Zinc</keyword>
<dbReference type="Proteomes" id="UP000681722">
    <property type="component" value="Unassembled WGS sequence"/>
</dbReference>
<comment type="function">
    <text evidence="13">Plays a role in axonemal structure organization and motility. Involved in axonemal pre-assembly of inner and outer dynein arms (IDA and ODA, respectively) for proper axoneme building for cilia motility. May act by indirectly regulating transcription of dynein proteins.</text>
</comment>
<evidence type="ECO:0000256" key="2">
    <source>
        <dbReference type="ARBA" id="ARBA00004300"/>
    </source>
</evidence>
<evidence type="ECO:0000256" key="12">
    <source>
        <dbReference type="ARBA" id="ARBA00024190"/>
    </source>
</evidence>
<dbReference type="FunFam" id="6.10.140.2220:FF:000009">
    <property type="entry name" value="Zinc finger MYND domain-containing protein 10"/>
    <property type="match status" value="1"/>
</dbReference>
<dbReference type="Pfam" id="PF01753">
    <property type="entry name" value="zf-MYND"/>
    <property type="match status" value="1"/>
</dbReference>